<keyword evidence="2" id="KW-1185">Reference proteome</keyword>
<reference evidence="2" key="1">
    <citation type="journal article" date="2023" name="Nat. Plants">
        <title>Single-cell RNA sequencing provides a high-resolution roadmap for understanding the multicellular compartmentation of specialized metabolism.</title>
        <authorList>
            <person name="Sun S."/>
            <person name="Shen X."/>
            <person name="Li Y."/>
            <person name="Li Y."/>
            <person name="Wang S."/>
            <person name="Li R."/>
            <person name="Zhang H."/>
            <person name="Shen G."/>
            <person name="Guo B."/>
            <person name="Wei J."/>
            <person name="Xu J."/>
            <person name="St-Pierre B."/>
            <person name="Chen S."/>
            <person name="Sun C."/>
        </authorList>
    </citation>
    <scope>NUCLEOTIDE SEQUENCE [LARGE SCALE GENOMIC DNA]</scope>
</reference>
<gene>
    <name evidence="1" type="ORF">M9H77_16413</name>
</gene>
<name>A0ACC0B1P1_CATRO</name>
<sequence length="445" mass="49487">MKIFDGGLDARDKSVYVVVLGSGSINANGFRSAMSKAWRCDDTSRWKCLRKITIIFSRILKIQQKRALYEGSWNFRLDFWVTRMHLILLLLVLCNFILFAAATSSLWLTVCFGCLRKKEPRVRVSPPLSSITGGLSVLKAAWCLSSPWSFKRIGGNSIPSKGAKIYFKFFTGIVATIGASPPPLSSPDGHTINDELLTVSIDGGLGDVFNSGEFLYKNYHRKPGWYLLWFPCFLSYGNSSLDINTHDPIGANNISRGNSANYSGEHDSLIGSDDSSPTNSISSVLSSSDKESQSFNVPSLKIIFPCIWDLEYTRFNTSIFYIFFFWKSLMDDSVEKHNLKASTFKRMSHQVSTDSTSAVVGALSSLPMKRHTIHSDGTTDNQDRELATTLFLKFFPIALCKNASVSHSDHLALVLQLNRATPSMDRPTTGKIKVGFASRSTYFAC</sequence>
<accession>A0ACC0B1P1</accession>
<protein>
    <submittedName>
        <fullName evidence="1">Uncharacterized protein</fullName>
    </submittedName>
</protein>
<evidence type="ECO:0000313" key="2">
    <source>
        <dbReference type="Proteomes" id="UP001060085"/>
    </source>
</evidence>
<organism evidence="1 2">
    <name type="scientific">Catharanthus roseus</name>
    <name type="common">Madagascar periwinkle</name>
    <name type="synonym">Vinca rosea</name>
    <dbReference type="NCBI Taxonomy" id="4058"/>
    <lineage>
        <taxon>Eukaryota</taxon>
        <taxon>Viridiplantae</taxon>
        <taxon>Streptophyta</taxon>
        <taxon>Embryophyta</taxon>
        <taxon>Tracheophyta</taxon>
        <taxon>Spermatophyta</taxon>
        <taxon>Magnoliopsida</taxon>
        <taxon>eudicotyledons</taxon>
        <taxon>Gunneridae</taxon>
        <taxon>Pentapetalae</taxon>
        <taxon>asterids</taxon>
        <taxon>lamiids</taxon>
        <taxon>Gentianales</taxon>
        <taxon>Apocynaceae</taxon>
        <taxon>Rauvolfioideae</taxon>
        <taxon>Vinceae</taxon>
        <taxon>Catharanthinae</taxon>
        <taxon>Catharanthus</taxon>
    </lineage>
</organism>
<proteinExistence type="predicted"/>
<evidence type="ECO:0000313" key="1">
    <source>
        <dbReference type="EMBL" id="KAI5666560.1"/>
    </source>
</evidence>
<dbReference type="EMBL" id="CM044704">
    <property type="protein sequence ID" value="KAI5666560.1"/>
    <property type="molecule type" value="Genomic_DNA"/>
</dbReference>
<dbReference type="Proteomes" id="UP001060085">
    <property type="component" value="Linkage Group LG04"/>
</dbReference>
<comment type="caution">
    <text evidence="1">The sequence shown here is derived from an EMBL/GenBank/DDBJ whole genome shotgun (WGS) entry which is preliminary data.</text>
</comment>